<reference evidence="6" key="1">
    <citation type="submission" date="2016-11" db="EMBL/GenBank/DDBJ databases">
        <authorList>
            <person name="Jaros S."/>
            <person name="Januszkiewicz K."/>
            <person name="Wedrychowicz H."/>
        </authorList>
    </citation>
    <scope>NUCLEOTIDE SEQUENCE [LARGE SCALE GENOMIC DNA]</scope>
    <source>
        <strain evidence="6">DSM 19859</strain>
    </source>
</reference>
<gene>
    <name evidence="3" type="primary">acpP</name>
    <name evidence="5" type="ORF">DSM01_882</name>
    <name evidence="6" type="ORF">SAMN04487999_1588</name>
</gene>
<protein>
    <recommendedName>
        <fullName evidence="3">Acyl carrier protein</fullName>
        <shortName evidence="3">ACP</shortName>
    </recommendedName>
</protein>
<dbReference type="AlphaFoldDB" id="A0A1M5XM87"/>
<feature type="domain" description="Carrier" evidence="4">
    <location>
        <begin position="3"/>
        <end position="80"/>
    </location>
</feature>
<dbReference type="Proteomes" id="UP000290037">
    <property type="component" value="Unassembled WGS sequence"/>
</dbReference>
<keyword evidence="3" id="KW-0963">Cytoplasm</keyword>
<accession>A0A1M5XM87</accession>
<keyword evidence="3" id="KW-0444">Lipid biosynthesis</keyword>
<dbReference type="PROSITE" id="PS50075">
    <property type="entry name" value="CARRIER"/>
    <property type="match status" value="1"/>
</dbReference>
<comment type="similarity">
    <text evidence="3">Belongs to the acyl carrier protein (ACP) family.</text>
</comment>
<comment type="PTM">
    <text evidence="3">4'-phosphopantetheine is transferred from CoA to a specific serine of apo-ACP by AcpS. This modification is essential for activity because fatty acids are bound in thioester linkage to the sulfhydryl of the prosthetic group.</text>
</comment>
<keyword evidence="2 3" id="KW-0597">Phosphoprotein</keyword>
<dbReference type="STRING" id="573501.SAMN04487999_1588"/>
<evidence type="ECO:0000259" key="4">
    <source>
        <dbReference type="PROSITE" id="PS50075"/>
    </source>
</evidence>
<feature type="modified residue" description="O-(pantetheine 4'-phosphoryl)serine" evidence="3">
    <location>
        <position position="40"/>
    </location>
</feature>
<dbReference type="OrthoDB" id="771003at2"/>
<comment type="function">
    <text evidence="3">Carrier of the growing fatty acid chain in fatty acid biosynthesis.</text>
</comment>
<keyword evidence="1 3" id="KW-0596">Phosphopantetheine</keyword>
<organism evidence="6 7">
    <name type="scientific">Leeuwenhoekiella palythoae</name>
    <dbReference type="NCBI Taxonomy" id="573501"/>
    <lineage>
        <taxon>Bacteria</taxon>
        <taxon>Pseudomonadati</taxon>
        <taxon>Bacteroidota</taxon>
        <taxon>Flavobacteriia</taxon>
        <taxon>Flavobacteriales</taxon>
        <taxon>Flavobacteriaceae</taxon>
        <taxon>Leeuwenhoekiella</taxon>
    </lineage>
</organism>
<sequence>MSQDIYPQLKEIIKPYLPEDVNPDAISHESHLVTDLNINSTHLVDIVLDVEDAFDITIEDDELDKMETVKASIALIEQKLAAR</sequence>
<dbReference type="InterPro" id="IPR003231">
    <property type="entry name" value="ACP"/>
</dbReference>
<reference evidence="7" key="2">
    <citation type="submission" date="2016-11" db="EMBL/GenBank/DDBJ databases">
        <authorList>
            <person name="Varghese N."/>
            <person name="Submissions S."/>
        </authorList>
    </citation>
    <scope>NUCLEOTIDE SEQUENCE [LARGE SCALE GENOMIC DNA]</scope>
    <source>
        <strain evidence="7">DSM 19859</strain>
    </source>
</reference>
<proteinExistence type="inferred from homology"/>
<comment type="subcellular location">
    <subcellularLocation>
        <location evidence="3">Cytoplasm</location>
    </subcellularLocation>
</comment>
<dbReference type="UniPathway" id="UPA00094"/>
<dbReference type="Pfam" id="PF00550">
    <property type="entry name" value="PP-binding"/>
    <property type="match status" value="1"/>
</dbReference>
<dbReference type="RefSeq" id="WP_072982038.1">
    <property type="nucleotide sequence ID" value="NZ_CP084318.1"/>
</dbReference>
<keyword evidence="3" id="KW-0443">Lipid metabolism</keyword>
<evidence type="ECO:0000256" key="3">
    <source>
        <dbReference type="HAMAP-Rule" id="MF_01217"/>
    </source>
</evidence>
<reference evidence="5 8" key="3">
    <citation type="submission" date="2018-07" db="EMBL/GenBank/DDBJ databases">
        <title>Leeuwenhoekiella genomics.</title>
        <authorList>
            <person name="Tahon G."/>
            <person name="Willems A."/>
        </authorList>
    </citation>
    <scope>NUCLEOTIDE SEQUENCE [LARGE SCALE GENOMIC DNA]</scope>
    <source>
        <strain evidence="5 8">LMG 24856</strain>
    </source>
</reference>
<evidence type="ECO:0000313" key="8">
    <source>
        <dbReference type="Proteomes" id="UP000290037"/>
    </source>
</evidence>
<dbReference type="EMBL" id="QOVN01000002">
    <property type="protein sequence ID" value="RXG30133.1"/>
    <property type="molecule type" value="Genomic_DNA"/>
</dbReference>
<evidence type="ECO:0000256" key="2">
    <source>
        <dbReference type="ARBA" id="ARBA00022553"/>
    </source>
</evidence>
<evidence type="ECO:0000256" key="1">
    <source>
        <dbReference type="ARBA" id="ARBA00022450"/>
    </source>
</evidence>
<name>A0A1M5XM87_9FLAO</name>
<evidence type="ECO:0000313" key="7">
    <source>
        <dbReference type="Proteomes" id="UP000184240"/>
    </source>
</evidence>
<dbReference type="SUPFAM" id="SSF47336">
    <property type="entry name" value="ACP-like"/>
    <property type="match status" value="1"/>
</dbReference>
<dbReference type="Proteomes" id="UP000184240">
    <property type="component" value="Unassembled WGS sequence"/>
</dbReference>
<dbReference type="EMBL" id="FQXT01000003">
    <property type="protein sequence ID" value="SHI00866.1"/>
    <property type="molecule type" value="Genomic_DNA"/>
</dbReference>
<dbReference type="GO" id="GO:0000036">
    <property type="term" value="F:acyl carrier activity"/>
    <property type="evidence" value="ECO:0007669"/>
    <property type="project" value="UniProtKB-UniRule"/>
</dbReference>
<keyword evidence="8" id="KW-1185">Reference proteome</keyword>
<keyword evidence="3" id="KW-0275">Fatty acid biosynthesis</keyword>
<evidence type="ECO:0000313" key="5">
    <source>
        <dbReference type="EMBL" id="RXG30133.1"/>
    </source>
</evidence>
<comment type="pathway">
    <text evidence="3">Lipid metabolism; fatty acid biosynthesis.</text>
</comment>
<dbReference type="InterPro" id="IPR009081">
    <property type="entry name" value="PP-bd_ACP"/>
</dbReference>
<evidence type="ECO:0000313" key="6">
    <source>
        <dbReference type="EMBL" id="SHI00866.1"/>
    </source>
</evidence>
<dbReference type="GO" id="GO:0005737">
    <property type="term" value="C:cytoplasm"/>
    <property type="evidence" value="ECO:0007669"/>
    <property type="project" value="UniProtKB-SubCell"/>
</dbReference>
<dbReference type="HAMAP" id="MF_01217">
    <property type="entry name" value="Acyl_carrier"/>
    <property type="match status" value="1"/>
</dbReference>
<dbReference type="Gene3D" id="1.10.1200.10">
    <property type="entry name" value="ACP-like"/>
    <property type="match status" value="1"/>
</dbReference>
<keyword evidence="3" id="KW-0276">Fatty acid metabolism</keyword>
<dbReference type="InterPro" id="IPR036736">
    <property type="entry name" value="ACP-like_sf"/>
</dbReference>